<proteinExistence type="predicted"/>
<dbReference type="AlphaFoldDB" id="A0A8H7W5Q2"/>
<organism evidence="1 2">
    <name type="scientific">Cadophora malorum</name>
    <dbReference type="NCBI Taxonomy" id="108018"/>
    <lineage>
        <taxon>Eukaryota</taxon>
        <taxon>Fungi</taxon>
        <taxon>Dikarya</taxon>
        <taxon>Ascomycota</taxon>
        <taxon>Pezizomycotina</taxon>
        <taxon>Leotiomycetes</taxon>
        <taxon>Helotiales</taxon>
        <taxon>Ploettnerulaceae</taxon>
        <taxon>Cadophora</taxon>
    </lineage>
</organism>
<comment type="caution">
    <text evidence="1">The sequence shown here is derived from an EMBL/GenBank/DDBJ whole genome shotgun (WGS) entry which is preliminary data.</text>
</comment>
<evidence type="ECO:0000313" key="1">
    <source>
        <dbReference type="EMBL" id="KAG4418105.1"/>
    </source>
</evidence>
<keyword evidence="2" id="KW-1185">Reference proteome</keyword>
<evidence type="ECO:0000313" key="2">
    <source>
        <dbReference type="Proteomes" id="UP000664132"/>
    </source>
</evidence>
<reference evidence="1" key="1">
    <citation type="submission" date="2021-02" db="EMBL/GenBank/DDBJ databases">
        <title>Genome sequence Cadophora malorum strain M34.</title>
        <authorList>
            <person name="Stefanovic E."/>
            <person name="Vu D."/>
            <person name="Scully C."/>
            <person name="Dijksterhuis J."/>
            <person name="Roader J."/>
            <person name="Houbraken J."/>
        </authorList>
    </citation>
    <scope>NUCLEOTIDE SEQUENCE</scope>
    <source>
        <strain evidence="1">M34</strain>
    </source>
</reference>
<protein>
    <submittedName>
        <fullName evidence="1">Uncharacterized protein</fullName>
    </submittedName>
</protein>
<gene>
    <name evidence="1" type="ORF">IFR04_008766</name>
</gene>
<dbReference type="EMBL" id="JAFJYH010000137">
    <property type="protein sequence ID" value="KAG4418105.1"/>
    <property type="molecule type" value="Genomic_DNA"/>
</dbReference>
<name>A0A8H7W5Q2_9HELO</name>
<dbReference type="OrthoDB" id="3552558at2759"/>
<sequence length="210" mass="23602">MPPNYHEPPPNVTWAHRMMCMALNILQRPTLLEAIPTGIMWDCQPAPASDLDYDNPNPHFSQATYIYTSSDPLKPSWSQIYYFQLFQISGTNQLPNIHRVTFTIDTRMAEREGGLAHEFLLTTEVVDSAGQRIPRADEGFSGDISLDVGGWWTIDGLPPLVTILRDIFGDLKCVVEYFKLMCDGSGQQTPHPLIHMGILGQGKLFRRAAV</sequence>
<dbReference type="Proteomes" id="UP000664132">
    <property type="component" value="Unassembled WGS sequence"/>
</dbReference>
<accession>A0A8H7W5Q2</accession>